<dbReference type="InterPro" id="IPR000858">
    <property type="entry name" value="S_locus_glycoprot_dom"/>
</dbReference>
<proteinExistence type="inferred from homology"/>
<dbReference type="InterPro" id="IPR001480">
    <property type="entry name" value="Bulb-type_lectin_dom"/>
</dbReference>
<feature type="transmembrane region" description="Helical" evidence="14">
    <location>
        <begin position="437"/>
        <end position="458"/>
    </location>
</feature>
<dbReference type="EC" id="2.7.11.1" evidence="13"/>
<evidence type="ECO:0000259" key="16">
    <source>
        <dbReference type="PROSITE" id="PS50011"/>
    </source>
</evidence>
<keyword evidence="14" id="KW-0812">Transmembrane</keyword>
<comment type="subcellular location">
    <subcellularLocation>
        <location evidence="1">Cell membrane</location>
        <topology evidence="1">Single-pass type I membrane protein</topology>
    </subcellularLocation>
</comment>
<dbReference type="AlphaFoldDB" id="A0A2G9I4A0"/>
<keyword evidence="14" id="KW-1133">Transmembrane helix</keyword>
<keyword evidence="10" id="KW-0325">Glycoprotein</keyword>
<dbReference type="Pfam" id="PF07714">
    <property type="entry name" value="PK_Tyr_Ser-Thr"/>
    <property type="match status" value="1"/>
</dbReference>
<evidence type="ECO:0000313" key="19">
    <source>
        <dbReference type="EMBL" id="PIN24586.1"/>
    </source>
</evidence>
<dbReference type="InterPro" id="IPR001245">
    <property type="entry name" value="Ser-Thr/Tyr_kinase_cat_dom"/>
</dbReference>
<protein>
    <recommendedName>
        <fullName evidence="13">Receptor-like serine/threonine-protein kinase</fullName>
        <ecNumber evidence="13">2.7.11.1</ecNumber>
    </recommendedName>
</protein>
<dbReference type="SMART" id="SM00220">
    <property type="entry name" value="S_TKc"/>
    <property type="match status" value="1"/>
</dbReference>
<dbReference type="CDD" id="cd00028">
    <property type="entry name" value="B_lectin"/>
    <property type="match status" value="1"/>
</dbReference>
<comment type="similarity">
    <text evidence="13">Belongs to the protein kinase superfamily. Ser/Thr protein kinase family.</text>
</comment>
<keyword evidence="6 13" id="KW-0547">Nucleotide-binding</keyword>
<dbReference type="CDD" id="cd14066">
    <property type="entry name" value="STKc_IRAK"/>
    <property type="match status" value="1"/>
</dbReference>
<dbReference type="Pfam" id="PF00954">
    <property type="entry name" value="S_locus_glycop"/>
    <property type="match status" value="1"/>
</dbReference>
<keyword evidence="9" id="KW-1015">Disulfide bond</keyword>
<dbReference type="InterPro" id="IPR036426">
    <property type="entry name" value="Bulb-type_lectin_dom_sf"/>
</dbReference>
<comment type="caution">
    <text evidence="19">The sequence shown here is derived from an EMBL/GenBank/DDBJ whole genome shotgun (WGS) entry which is preliminary data.</text>
</comment>
<dbReference type="OrthoDB" id="1934880at2759"/>
<evidence type="ECO:0000256" key="11">
    <source>
        <dbReference type="ARBA" id="ARBA00047899"/>
    </source>
</evidence>
<feature type="signal peptide" evidence="15">
    <location>
        <begin position="1"/>
        <end position="19"/>
    </location>
</feature>
<evidence type="ECO:0000259" key="18">
    <source>
        <dbReference type="PROSITE" id="PS50948"/>
    </source>
</evidence>
<dbReference type="GO" id="GO:0004674">
    <property type="term" value="F:protein serine/threonine kinase activity"/>
    <property type="evidence" value="ECO:0007669"/>
    <property type="project" value="UniProtKB-KW"/>
</dbReference>
<dbReference type="SUPFAM" id="SSF56112">
    <property type="entry name" value="Protein kinase-like (PK-like)"/>
    <property type="match status" value="1"/>
</dbReference>
<keyword evidence="4 13" id="KW-0808">Transferase</keyword>
<dbReference type="PIRSF" id="PIRSF000641">
    <property type="entry name" value="SRK"/>
    <property type="match status" value="1"/>
</dbReference>
<dbReference type="InterPro" id="IPR011009">
    <property type="entry name" value="Kinase-like_dom_sf"/>
</dbReference>
<dbReference type="GO" id="GO:0106310">
    <property type="term" value="F:protein serine kinase activity"/>
    <property type="evidence" value="ECO:0007669"/>
    <property type="project" value="RHEA"/>
</dbReference>
<evidence type="ECO:0000256" key="1">
    <source>
        <dbReference type="ARBA" id="ARBA00004251"/>
    </source>
</evidence>
<dbReference type="SUPFAM" id="SSF51110">
    <property type="entry name" value="alpha-D-mannose-specific plant lectins"/>
    <property type="match status" value="1"/>
</dbReference>
<dbReference type="SMART" id="SM00473">
    <property type="entry name" value="PAN_AP"/>
    <property type="match status" value="1"/>
</dbReference>
<dbReference type="Proteomes" id="UP000231279">
    <property type="component" value="Unassembled WGS sequence"/>
</dbReference>
<dbReference type="CDD" id="cd00054">
    <property type="entry name" value="EGF_CA"/>
    <property type="match status" value="1"/>
</dbReference>
<organism evidence="19 20">
    <name type="scientific">Handroanthus impetiginosus</name>
    <dbReference type="NCBI Taxonomy" id="429701"/>
    <lineage>
        <taxon>Eukaryota</taxon>
        <taxon>Viridiplantae</taxon>
        <taxon>Streptophyta</taxon>
        <taxon>Embryophyta</taxon>
        <taxon>Tracheophyta</taxon>
        <taxon>Spermatophyta</taxon>
        <taxon>Magnoliopsida</taxon>
        <taxon>eudicotyledons</taxon>
        <taxon>Gunneridae</taxon>
        <taxon>Pentapetalae</taxon>
        <taxon>asterids</taxon>
        <taxon>lamiids</taxon>
        <taxon>Lamiales</taxon>
        <taxon>Bignoniaceae</taxon>
        <taxon>Crescentiina</taxon>
        <taxon>Tabebuia alliance</taxon>
        <taxon>Handroanthus</taxon>
    </lineage>
</organism>
<dbReference type="InterPro" id="IPR000719">
    <property type="entry name" value="Prot_kinase_dom"/>
</dbReference>
<name>A0A2G9I4A0_9LAMI</name>
<evidence type="ECO:0000256" key="4">
    <source>
        <dbReference type="ARBA" id="ARBA00022679"/>
    </source>
</evidence>
<evidence type="ECO:0000256" key="8">
    <source>
        <dbReference type="ARBA" id="ARBA00022840"/>
    </source>
</evidence>
<dbReference type="PROSITE" id="PS00108">
    <property type="entry name" value="PROTEIN_KINASE_ST"/>
    <property type="match status" value="1"/>
</dbReference>
<evidence type="ECO:0000256" key="7">
    <source>
        <dbReference type="ARBA" id="ARBA00022777"/>
    </source>
</evidence>
<keyword evidence="3 13" id="KW-0723">Serine/threonine-protein kinase</keyword>
<dbReference type="EMBL" id="NKXS01000393">
    <property type="protein sequence ID" value="PIN24586.1"/>
    <property type="molecule type" value="Genomic_DNA"/>
</dbReference>
<comment type="catalytic activity">
    <reaction evidence="11 13">
        <text>L-threonyl-[protein] + ATP = O-phospho-L-threonyl-[protein] + ADP + H(+)</text>
        <dbReference type="Rhea" id="RHEA:46608"/>
        <dbReference type="Rhea" id="RHEA-COMP:11060"/>
        <dbReference type="Rhea" id="RHEA-COMP:11605"/>
        <dbReference type="ChEBI" id="CHEBI:15378"/>
        <dbReference type="ChEBI" id="CHEBI:30013"/>
        <dbReference type="ChEBI" id="CHEBI:30616"/>
        <dbReference type="ChEBI" id="CHEBI:61977"/>
        <dbReference type="ChEBI" id="CHEBI:456216"/>
        <dbReference type="EC" id="2.7.11.1"/>
    </reaction>
</comment>
<feature type="chain" id="PRO_5013870084" description="Receptor-like serine/threonine-protein kinase" evidence="15">
    <location>
        <begin position="20"/>
        <end position="838"/>
    </location>
</feature>
<dbReference type="Pfam" id="PF08276">
    <property type="entry name" value="PAN_2"/>
    <property type="match status" value="1"/>
</dbReference>
<dbReference type="PROSITE" id="PS50948">
    <property type="entry name" value="PAN"/>
    <property type="match status" value="1"/>
</dbReference>
<dbReference type="InterPro" id="IPR024171">
    <property type="entry name" value="SRK-like_kinase"/>
</dbReference>
<dbReference type="PROSITE" id="PS50927">
    <property type="entry name" value="BULB_LECTIN"/>
    <property type="match status" value="1"/>
</dbReference>
<feature type="domain" description="Protein kinase" evidence="16">
    <location>
        <begin position="517"/>
        <end position="795"/>
    </location>
</feature>
<keyword evidence="7 13" id="KW-0418">Kinase</keyword>
<evidence type="ECO:0000256" key="15">
    <source>
        <dbReference type="SAM" id="SignalP"/>
    </source>
</evidence>
<keyword evidence="8 13" id="KW-0067">ATP-binding</keyword>
<evidence type="ECO:0000256" key="9">
    <source>
        <dbReference type="ARBA" id="ARBA00023157"/>
    </source>
</evidence>
<dbReference type="Gene3D" id="2.90.10.10">
    <property type="entry name" value="Bulb-type lectin domain"/>
    <property type="match status" value="1"/>
</dbReference>
<evidence type="ECO:0000259" key="17">
    <source>
        <dbReference type="PROSITE" id="PS50927"/>
    </source>
</evidence>
<dbReference type="Pfam" id="PF01453">
    <property type="entry name" value="B_lectin"/>
    <property type="match status" value="1"/>
</dbReference>
<dbReference type="FunFam" id="2.90.10.10:FF:000001">
    <property type="entry name" value="G-type lectin S-receptor-like serine/threonine-protein kinase"/>
    <property type="match status" value="1"/>
</dbReference>
<gene>
    <name evidence="19" type="ORF">CDL12_02677</name>
</gene>
<dbReference type="SMART" id="SM00108">
    <property type="entry name" value="B_lectin"/>
    <property type="match status" value="1"/>
</dbReference>
<dbReference type="GO" id="GO:0048544">
    <property type="term" value="P:recognition of pollen"/>
    <property type="evidence" value="ECO:0007669"/>
    <property type="project" value="InterPro"/>
</dbReference>
<evidence type="ECO:0000256" key="2">
    <source>
        <dbReference type="ARBA" id="ARBA00022475"/>
    </source>
</evidence>
<dbReference type="PANTHER" id="PTHR27002">
    <property type="entry name" value="RECEPTOR-LIKE SERINE/THREONINE-PROTEIN KINASE SD1-8"/>
    <property type="match status" value="1"/>
</dbReference>
<evidence type="ECO:0000256" key="13">
    <source>
        <dbReference type="PIRNR" id="PIRNR000641"/>
    </source>
</evidence>
<dbReference type="STRING" id="429701.A0A2G9I4A0"/>
<evidence type="ECO:0000256" key="14">
    <source>
        <dbReference type="SAM" id="Phobius"/>
    </source>
</evidence>
<evidence type="ECO:0000256" key="6">
    <source>
        <dbReference type="ARBA" id="ARBA00022741"/>
    </source>
</evidence>
<evidence type="ECO:0000256" key="12">
    <source>
        <dbReference type="ARBA" id="ARBA00048679"/>
    </source>
</evidence>
<feature type="domain" description="Apple" evidence="18">
    <location>
        <begin position="340"/>
        <end position="425"/>
    </location>
</feature>
<dbReference type="InterPro" id="IPR008271">
    <property type="entry name" value="Ser/Thr_kinase_AS"/>
</dbReference>
<dbReference type="FunFam" id="1.10.510.10:FF:000467">
    <property type="entry name" value="Liguleless narrow1"/>
    <property type="match status" value="1"/>
</dbReference>
<dbReference type="GO" id="GO:0005886">
    <property type="term" value="C:plasma membrane"/>
    <property type="evidence" value="ECO:0007669"/>
    <property type="project" value="UniProtKB-SubCell"/>
</dbReference>
<evidence type="ECO:0000256" key="3">
    <source>
        <dbReference type="ARBA" id="ARBA00022527"/>
    </source>
</evidence>
<reference evidence="20" key="1">
    <citation type="journal article" date="2018" name="Gigascience">
        <title>Genome assembly of the Pink Ipe (Handroanthus impetiginosus, Bignoniaceae), a highly valued, ecologically keystone Neotropical timber forest tree.</title>
        <authorList>
            <person name="Silva-Junior O.B."/>
            <person name="Grattapaglia D."/>
            <person name="Novaes E."/>
            <person name="Collevatti R.G."/>
        </authorList>
    </citation>
    <scope>NUCLEOTIDE SEQUENCE [LARGE SCALE GENOMIC DNA]</scope>
    <source>
        <strain evidence="20">cv. UFG-1</strain>
    </source>
</reference>
<dbReference type="Gene3D" id="3.30.200.20">
    <property type="entry name" value="Phosphorylase Kinase, domain 1"/>
    <property type="match status" value="1"/>
</dbReference>
<keyword evidence="14" id="KW-0472">Membrane</keyword>
<evidence type="ECO:0000256" key="5">
    <source>
        <dbReference type="ARBA" id="ARBA00022729"/>
    </source>
</evidence>
<sequence>MSGKIILLFVLHFILFVIGVPLMGFSTTTDTISSNSFLKDPEAIVSSGNVFKLGFFTPENTTNRYLGIFYTFSVKTVVWVANRDKPLKDSSNTVTISKNGNLVLINGRNQTVWSTNAKTSHANTILQIQDNGNLVLRDNIMGSIIWESFSHPTDTFLLTMKFFDNLTTGEKTLTSSWKNRFDPAVGSFMVGLEALNIPQVFIWKNHHPYWRSGPWNNQIFIGVKDEYKGYLSYFSVVNNHAGIIYLTGRYKGKFLLKSSLNSSGSLVLTMWDNEIKDWHILWSSHKNECDVYGTCGLFGVCNAQDSPICSCLRGFEPVNKGEWKRGNWINGCQRRKQLECDKSNNTGRSKGSGDGFLKLKFMKVPDFAEQFPSGQEDECRSICLRNCSCIAYAYDPNIGCMFWSKRLIDMQQFGSVGYDLYVRLSASELDNNKVKELFIIIAAVAVIFCISILIFIVWSRIVKRKGGKKKNEKIFKAGQIFSLDSTAIAIKDESQQVNIEELPLFTFEMLANATYQFHDNNLLGKGGFGPVYKGKLTNGKEIAIKRLSIASGQGMEEFMNEVILISKLQHRNLVRLHQCCVEKEEKMLIYEYMPNKSLDIYLFDPTHPSRNILSWTKRFGIIEGIGRGLLYLHRDSRLRIIHRDLKPSNILLDEDLNPKISDFGMARIFGGNQDYANTARVMGTYGYMAPEYAMEGRFSEKSDVYSFGVLMLEIVKGQKNSRYYNHEWSLSLLGCAWKLWSEDNVLAFVDENIADSNLEEEIVRCIQIALLCVQEFPKDRPIIQTVLSMLNREILDLPTPKQPIFAEKWNGLRGGSSQPISQVGFSINEVTLSELNGR</sequence>
<evidence type="ECO:0000256" key="10">
    <source>
        <dbReference type="ARBA" id="ARBA00023180"/>
    </source>
</evidence>
<dbReference type="CDD" id="cd01098">
    <property type="entry name" value="PAN_AP_plant"/>
    <property type="match status" value="1"/>
</dbReference>
<keyword evidence="20" id="KW-1185">Reference proteome</keyword>
<dbReference type="PROSITE" id="PS50011">
    <property type="entry name" value="PROTEIN_KINASE_DOM"/>
    <property type="match status" value="1"/>
</dbReference>
<feature type="domain" description="Bulb-type lectin" evidence="17">
    <location>
        <begin position="29"/>
        <end position="149"/>
    </location>
</feature>
<dbReference type="FunFam" id="3.30.200.20:FF:000195">
    <property type="entry name" value="G-type lectin S-receptor-like serine/threonine-protein kinase"/>
    <property type="match status" value="1"/>
</dbReference>
<evidence type="ECO:0000313" key="20">
    <source>
        <dbReference type="Proteomes" id="UP000231279"/>
    </source>
</evidence>
<keyword evidence="2" id="KW-1003">Cell membrane</keyword>
<dbReference type="PANTHER" id="PTHR27002:SF1082">
    <property type="entry name" value="OS06G0693000 PROTEIN"/>
    <property type="match status" value="1"/>
</dbReference>
<dbReference type="InterPro" id="IPR003609">
    <property type="entry name" value="Pan_app"/>
</dbReference>
<comment type="catalytic activity">
    <reaction evidence="12 13">
        <text>L-seryl-[protein] + ATP = O-phospho-L-seryl-[protein] + ADP + H(+)</text>
        <dbReference type="Rhea" id="RHEA:17989"/>
        <dbReference type="Rhea" id="RHEA-COMP:9863"/>
        <dbReference type="Rhea" id="RHEA-COMP:11604"/>
        <dbReference type="ChEBI" id="CHEBI:15378"/>
        <dbReference type="ChEBI" id="CHEBI:29999"/>
        <dbReference type="ChEBI" id="CHEBI:30616"/>
        <dbReference type="ChEBI" id="CHEBI:83421"/>
        <dbReference type="ChEBI" id="CHEBI:456216"/>
        <dbReference type="EC" id="2.7.11.1"/>
    </reaction>
</comment>
<dbReference type="GO" id="GO:0005524">
    <property type="term" value="F:ATP binding"/>
    <property type="evidence" value="ECO:0007669"/>
    <property type="project" value="UniProtKB-KW"/>
</dbReference>
<keyword evidence="5 15" id="KW-0732">Signal</keyword>
<accession>A0A2G9I4A0</accession>
<dbReference type="Gene3D" id="1.10.510.10">
    <property type="entry name" value="Transferase(Phosphotransferase) domain 1"/>
    <property type="match status" value="1"/>
</dbReference>